<proteinExistence type="predicted"/>
<evidence type="ECO:0000313" key="2">
    <source>
        <dbReference type="EMBL" id="CAG8742347.1"/>
    </source>
</evidence>
<dbReference type="Proteomes" id="UP000789342">
    <property type="component" value="Unassembled WGS sequence"/>
</dbReference>
<name>A0A9N9IMX0_9GLOM</name>
<accession>A0A9N9IMX0</accession>
<comment type="caution">
    <text evidence="2">The sequence shown here is derived from an EMBL/GenBank/DDBJ whole genome shotgun (WGS) entry which is preliminary data.</text>
</comment>
<reference evidence="2" key="1">
    <citation type="submission" date="2021-06" db="EMBL/GenBank/DDBJ databases">
        <authorList>
            <person name="Kallberg Y."/>
            <person name="Tangrot J."/>
            <person name="Rosling A."/>
        </authorList>
    </citation>
    <scope>NUCLEOTIDE SEQUENCE</scope>
    <source>
        <strain evidence="2">CL551</strain>
    </source>
</reference>
<dbReference type="EMBL" id="CAJVPV010031196">
    <property type="protein sequence ID" value="CAG8742347.1"/>
    <property type="molecule type" value="Genomic_DNA"/>
</dbReference>
<evidence type="ECO:0000313" key="3">
    <source>
        <dbReference type="Proteomes" id="UP000789342"/>
    </source>
</evidence>
<evidence type="ECO:0000256" key="1">
    <source>
        <dbReference type="SAM" id="MobiDB-lite"/>
    </source>
</evidence>
<sequence>KSLASQLILLGGREESIDEKVQTYNKRANVHSQKSKGKNNQVFGHHS</sequence>
<keyword evidence="3" id="KW-1185">Reference proteome</keyword>
<protein>
    <submittedName>
        <fullName evidence="2">4442_t:CDS:1</fullName>
    </submittedName>
</protein>
<feature type="non-terminal residue" evidence="2">
    <location>
        <position position="1"/>
    </location>
</feature>
<gene>
    <name evidence="2" type="ORF">AMORRO_LOCUS14796</name>
</gene>
<organism evidence="2 3">
    <name type="scientific">Acaulospora morrowiae</name>
    <dbReference type="NCBI Taxonomy" id="94023"/>
    <lineage>
        <taxon>Eukaryota</taxon>
        <taxon>Fungi</taxon>
        <taxon>Fungi incertae sedis</taxon>
        <taxon>Mucoromycota</taxon>
        <taxon>Glomeromycotina</taxon>
        <taxon>Glomeromycetes</taxon>
        <taxon>Diversisporales</taxon>
        <taxon>Acaulosporaceae</taxon>
        <taxon>Acaulospora</taxon>
    </lineage>
</organism>
<feature type="region of interest" description="Disordered" evidence="1">
    <location>
        <begin position="27"/>
        <end position="47"/>
    </location>
</feature>
<dbReference type="AlphaFoldDB" id="A0A9N9IMX0"/>